<gene>
    <name evidence="1" type="ORF">GOCE00092_LOCUS2984</name>
</gene>
<accession>A0A7S1UNX1</accession>
<organism evidence="1">
    <name type="scientific">Grammatophora oceanica</name>
    <dbReference type="NCBI Taxonomy" id="210454"/>
    <lineage>
        <taxon>Eukaryota</taxon>
        <taxon>Sar</taxon>
        <taxon>Stramenopiles</taxon>
        <taxon>Ochrophyta</taxon>
        <taxon>Bacillariophyta</taxon>
        <taxon>Fragilariophyceae</taxon>
        <taxon>Fragilariophycidae</taxon>
        <taxon>Rhabdonematales</taxon>
        <taxon>Grammatophoraceae</taxon>
        <taxon>Grammatophora</taxon>
    </lineage>
</organism>
<dbReference type="EMBL" id="HBGK01005646">
    <property type="protein sequence ID" value="CAD9274076.1"/>
    <property type="molecule type" value="Transcribed_RNA"/>
</dbReference>
<protein>
    <submittedName>
        <fullName evidence="1">Uncharacterized protein</fullName>
    </submittedName>
</protein>
<reference evidence="1" key="1">
    <citation type="submission" date="2021-01" db="EMBL/GenBank/DDBJ databases">
        <authorList>
            <person name="Corre E."/>
            <person name="Pelletier E."/>
            <person name="Niang G."/>
            <person name="Scheremetjew M."/>
            <person name="Finn R."/>
            <person name="Kale V."/>
            <person name="Holt S."/>
            <person name="Cochrane G."/>
            <person name="Meng A."/>
            <person name="Brown T."/>
            <person name="Cohen L."/>
        </authorList>
    </citation>
    <scope>NUCLEOTIDE SEQUENCE</scope>
    <source>
        <strain evidence="1">CCMP 410</strain>
    </source>
</reference>
<sequence length="134" mass="14806">MRQSSSIVFATRDCVPDAVIQFSPPCFVARSRSCPQILVRVLATAVASAADCRGVVRGIQNTSFYWLASLGSLLLSGNNRGDKIVKDAISIHQLYVSNRARRIQPPRPVFDDLYGVDWLNKIARGITDVFQRPA</sequence>
<dbReference type="AlphaFoldDB" id="A0A7S1UNX1"/>
<evidence type="ECO:0000313" key="1">
    <source>
        <dbReference type="EMBL" id="CAD9274076.1"/>
    </source>
</evidence>
<proteinExistence type="predicted"/>
<name>A0A7S1UNX1_9STRA</name>